<evidence type="ECO:0000313" key="4">
    <source>
        <dbReference type="Proteomes" id="UP001260773"/>
    </source>
</evidence>
<comment type="caution">
    <text evidence="1">The sequence shown here is derived from an EMBL/GenBank/DDBJ whole genome shotgun (WGS) entry which is preliminary data.</text>
</comment>
<sequence length="146" mass="17189">MVDWYTQLDGTWEIKGTNFPMWLTDKRKNPRITYKRTEKNAVELLDLVEYEANGKTKQIRGMDRLVGGQFIWRGIGIMKILSSRWQVVTIKGDVLVIRFEKSFITPAGVDILIRRGSRSPNLRERVLEHYKSFGLTDKERDTLQWK</sequence>
<dbReference type="Proteomes" id="UP000288388">
    <property type="component" value="Unassembled WGS sequence"/>
</dbReference>
<protein>
    <recommendedName>
        <fullName evidence="5">Lipocalin-like domain-containing protein</fullName>
    </recommendedName>
</protein>
<dbReference type="EMBL" id="RYZS01000002">
    <property type="protein sequence ID" value="RVU92803.1"/>
    <property type="molecule type" value="Genomic_DNA"/>
</dbReference>
<dbReference type="AlphaFoldDB" id="A0A2N8PRE8"/>
<dbReference type="Proteomes" id="UP001260773">
    <property type="component" value="Unassembled WGS sequence"/>
</dbReference>
<evidence type="ECO:0000313" key="2">
    <source>
        <dbReference type="EMBL" id="RVU92803.1"/>
    </source>
</evidence>
<proteinExistence type="predicted"/>
<dbReference type="EMBL" id="JARPWH010000147">
    <property type="protein sequence ID" value="MDT2404898.1"/>
    <property type="molecule type" value="Genomic_DNA"/>
</dbReference>
<name>A0A2N8PRE8_ENTAV</name>
<reference evidence="2 3" key="1">
    <citation type="submission" date="2018-12" db="EMBL/GenBank/DDBJ databases">
        <title>A novel vanA-carrying plasmid in a clinical isolate of Enterococcus avium.</title>
        <authorList>
            <person name="Bernasconi O.J."/>
            <person name="Luzzaro F."/>
            <person name="Endimiani A."/>
        </authorList>
    </citation>
    <scope>NUCLEOTIDE SEQUENCE [LARGE SCALE GENOMIC DNA]</scope>
    <source>
        <strain evidence="2 3">LC0559/18</strain>
    </source>
</reference>
<gene>
    <name evidence="2" type="ORF">EK398_20200</name>
    <name evidence="1" type="ORF">P7D43_21240</name>
</gene>
<accession>A0A2N8PRE8</accession>
<evidence type="ECO:0000313" key="1">
    <source>
        <dbReference type="EMBL" id="MDT2404898.1"/>
    </source>
</evidence>
<evidence type="ECO:0000313" key="3">
    <source>
        <dbReference type="Proteomes" id="UP000288388"/>
    </source>
</evidence>
<reference evidence="1" key="2">
    <citation type="submission" date="2023-03" db="EMBL/GenBank/DDBJ databases">
        <authorList>
            <person name="Shen W."/>
            <person name="Cai J."/>
        </authorList>
    </citation>
    <scope>NUCLEOTIDE SEQUENCE</scope>
    <source>
        <strain evidence="1">P33-2</strain>
    </source>
</reference>
<organism evidence="1 4">
    <name type="scientific">Enterococcus avium</name>
    <name type="common">Streptococcus avium</name>
    <dbReference type="NCBI Taxonomy" id="33945"/>
    <lineage>
        <taxon>Bacteria</taxon>
        <taxon>Bacillati</taxon>
        <taxon>Bacillota</taxon>
        <taxon>Bacilli</taxon>
        <taxon>Lactobacillales</taxon>
        <taxon>Enterococcaceae</taxon>
        <taxon>Enterococcus</taxon>
    </lineage>
</organism>
<dbReference type="RefSeq" id="WP_048722521.1">
    <property type="nucleotide sequence ID" value="NZ_CAXSQU010000005.1"/>
</dbReference>
<evidence type="ECO:0008006" key="5">
    <source>
        <dbReference type="Google" id="ProtNLM"/>
    </source>
</evidence>